<organism evidence="2 3">
    <name type="scientific">Ruminococcus flavefaciens</name>
    <dbReference type="NCBI Taxonomy" id="1265"/>
    <lineage>
        <taxon>Bacteria</taxon>
        <taxon>Bacillati</taxon>
        <taxon>Bacillota</taxon>
        <taxon>Clostridia</taxon>
        <taxon>Eubacteriales</taxon>
        <taxon>Oscillospiraceae</taxon>
        <taxon>Ruminococcus</taxon>
    </lineage>
</organism>
<dbReference type="PANTHER" id="PTHR30121">
    <property type="entry name" value="UNCHARACTERIZED PROTEIN YJGR-RELATED"/>
    <property type="match status" value="1"/>
</dbReference>
<dbReference type="Gene3D" id="1.10.8.730">
    <property type="match status" value="1"/>
</dbReference>
<evidence type="ECO:0000313" key="2">
    <source>
        <dbReference type="EMBL" id="SHM18239.1"/>
    </source>
</evidence>
<dbReference type="PANTHER" id="PTHR30121:SF6">
    <property type="entry name" value="SLR6007 PROTEIN"/>
    <property type="match status" value="1"/>
</dbReference>
<dbReference type="EMBL" id="FRCT01000001">
    <property type="protein sequence ID" value="SHM18239.1"/>
    <property type="molecule type" value="Genomic_DNA"/>
</dbReference>
<dbReference type="InterPro" id="IPR027417">
    <property type="entry name" value="P-loop_NTPase"/>
</dbReference>
<gene>
    <name evidence="2" type="ORF">SAMN04487860_101423</name>
</gene>
<reference evidence="2 3" key="1">
    <citation type="submission" date="2016-11" db="EMBL/GenBank/DDBJ databases">
        <authorList>
            <person name="Jaros S."/>
            <person name="Januszkiewicz K."/>
            <person name="Wedrychowicz H."/>
        </authorList>
    </citation>
    <scope>NUCLEOTIDE SEQUENCE [LARGE SCALE GENOMIC DNA]</scope>
    <source>
        <strain evidence="2 3">Y1</strain>
    </source>
</reference>
<dbReference type="Gene3D" id="3.40.50.300">
    <property type="entry name" value="P-loop containing nucleotide triphosphate hydrolases"/>
    <property type="match status" value="1"/>
</dbReference>
<dbReference type="Pfam" id="PF19044">
    <property type="entry name" value="P-loop_TraG"/>
    <property type="match status" value="1"/>
</dbReference>
<evidence type="ECO:0000313" key="3">
    <source>
        <dbReference type="Proteomes" id="UP000184394"/>
    </source>
</evidence>
<accession>A0A1M7GQT0</accession>
<dbReference type="InterPro" id="IPR051162">
    <property type="entry name" value="T4SS_component"/>
</dbReference>
<dbReference type="OrthoDB" id="9804380at2"/>
<dbReference type="InterPro" id="IPR043964">
    <property type="entry name" value="P-loop_TraG"/>
</dbReference>
<dbReference type="SUPFAM" id="SSF52540">
    <property type="entry name" value="P-loop containing nucleoside triphosphate hydrolases"/>
    <property type="match status" value="1"/>
</dbReference>
<evidence type="ECO:0000259" key="1">
    <source>
        <dbReference type="Pfam" id="PF19044"/>
    </source>
</evidence>
<dbReference type="AlphaFoldDB" id="A0A1M7GQT0"/>
<dbReference type="NCBIfam" id="NF045971">
    <property type="entry name" value="conju_CD1110"/>
    <property type="match status" value="1"/>
</dbReference>
<name>A0A1M7GQT0_RUMFL</name>
<feature type="domain" description="TraG P-loop" evidence="1">
    <location>
        <begin position="144"/>
        <end position="446"/>
    </location>
</feature>
<proteinExistence type="predicted"/>
<sequence length="502" mass="56601">MEDNHKKGGNFIPFRLKDKLGELEELQQRLAGSTVELFELSVFISLSAENKDDLEELTKYIKTKAAKHQVKINHLVRQQEKGMNSVLPFGVDHMNKAVCTYLLSDAAAVLLPFSYRTYFSEDGVYYGINRVTNAAIILDRTDEMNANGYVLGTSGAGKSVTGKFEQLEVRNKYPNDELIVIDPEREYAVLAQKENFNGAVLKLSPNSPTHYNIFDIDLSFSEDGRDAISIKSEFIMTVIETMKGSDLTSEEKSIIDRCIHKAYYEYQRSGGLDKDKLPTLTTLYDLLKEQPEAEASQIALTMELYVTGSLKNFAGKTNIDVKTKYLVIDISDMGEQLRNVGLQIVLEFVWQRVIANKKNGIRTWLWCDEFSVMFSDKSTESGKFFVKVYKRIRKYGGVATGLTQNIEEVISSPDARAMLENAEFKILLQQKPSNLKLISDLFELSPSQEAYLKTGEKGTGLIICGKKVIPFDNRVKQEGVVYNTISTNFKEYQAKLAQKGAV</sequence>
<dbReference type="Proteomes" id="UP000184394">
    <property type="component" value="Unassembled WGS sequence"/>
</dbReference>
<protein>
    <recommendedName>
        <fullName evidence="1">TraG P-loop domain-containing protein</fullName>
    </recommendedName>
</protein>
<dbReference type="CDD" id="cd01127">
    <property type="entry name" value="TrwB_TraG_TraD_VirD4"/>
    <property type="match status" value="1"/>
</dbReference>